<evidence type="ECO:0000256" key="2">
    <source>
        <dbReference type="ARBA" id="ARBA00006175"/>
    </source>
</evidence>
<comment type="similarity">
    <text evidence="2 8">Belongs to the MIP/aquaporin (TC 1.A.8) family.</text>
</comment>
<proteinExistence type="inferred from homology"/>
<dbReference type="InterPro" id="IPR022357">
    <property type="entry name" value="MIP_CS"/>
</dbReference>
<evidence type="ECO:0000256" key="3">
    <source>
        <dbReference type="ARBA" id="ARBA00022448"/>
    </source>
</evidence>
<dbReference type="GO" id="GO:0005886">
    <property type="term" value="C:plasma membrane"/>
    <property type="evidence" value="ECO:0007669"/>
    <property type="project" value="UniProtKB-SubCell"/>
</dbReference>
<evidence type="ECO:0000256" key="1">
    <source>
        <dbReference type="ARBA" id="ARBA00004651"/>
    </source>
</evidence>
<dbReference type="Gene3D" id="1.20.1080.10">
    <property type="entry name" value="Glycerol uptake facilitator protein"/>
    <property type="match status" value="1"/>
</dbReference>
<dbReference type="EMBL" id="FQXJ01000016">
    <property type="protein sequence ID" value="SHI30322.1"/>
    <property type="molecule type" value="Genomic_DNA"/>
</dbReference>
<feature type="transmembrane region" description="Helical" evidence="9">
    <location>
        <begin position="100"/>
        <end position="123"/>
    </location>
</feature>
<keyword evidence="5 8" id="KW-0812">Transmembrane</keyword>
<keyword evidence="11" id="KW-1185">Reference proteome</keyword>
<dbReference type="InterPro" id="IPR023271">
    <property type="entry name" value="Aquaporin-like"/>
</dbReference>
<dbReference type="STRING" id="1121420.SAMN02746098_03857"/>
<dbReference type="GO" id="GO:0015250">
    <property type="term" value="F:water channel activity"/>
    <property type="evidence" value="ECO:0007669"/>
    <property type="project" value="TreeGrafter"/>
</dbReference>
<name>A0A1M6A1F7_9FIRM</name>
<evidence type="ECO:0000256" key="5">
    <source>
        <dbReference type="ARBA" id="ARBA00022692"/>
    </source>
</evidence>
<dbReference type="RefSeq" id="WP_073031347.1">
    <property type="nucleotide sequence ID" value="NZ_FQXJ01000016.1"/>
</dbReference>
<evidence type="ECO:0000256" key="8">
    <source>
        <dbReference type="RuleBase" id="RU000477"/>
    </source>
</evidence>
<dbReference type="OrthoDB" id="9807293at2"/>
<dbReference type="PANTHER" id="PTHR19139:SF199">
    <property type="entry name" value="MIP17260P"/>
    <property type="match status" value="1"/>
</dbReference>
<keyword evidence="7 9" id="KW-0472">Membrane</keyword>
<comment type="subcellular location">
    <subcellularLocation>
        <location evidence="1">Cell membrane</location>
        <topology evidence="1">Multi-pass membrane protein</topology>
    </subcellularLocation>
</comment>
<dbReference type="PROSITE" id="PS00221">
    <property type="entry name" value="MIP"/>
    <property type="match status" value="1"/>
</dbReference>
<dbReference type="Pfam" id="PF00230">
    <property type="entry name" value="MIP"/>
    <property type="match status" value="1"/>
</dbReference>
<feature type="transmembrane region" description="Helical" evidence="9">
    <location>
        <begin position="12"/>
        <end position="32"/>
    </location>
</feature>
<keyword evidence="3 8" id="KW-0813">Transport</keyword>
<evidence type="ECO:0000313" key="11">
    <source>
        <dbReference type="Proteomes" id="UP000183954"/>
    </source>
</evidence>
<feature type="transmembrane region" description="Helical" evidence="9">
    <location>
        <begin position="173"/>
        <end position="193"/>
    </location>
</feature>
<feature type="transmembrane region" description="Helical" evidence="9">
    <location>
        <begin position="143"/>
        <end position="166"/>
    </location>
</feature>
<evidence type="ECO:0000313" key="10">
    <source>
        <dbReference type="EMBL" id="SHI30322.1"/>
    </source>
</evidence>
<dbReference type="InterPro" id="IPR000425">
    <property type="entry name" value="MIP"/>
</dbReference>
<evidence type="ECO:0000256" key="7">
    <source>
        <dbReference type="ARBA" id="ARBA00023136"/>
    </source>
</evidence>
<evidence type="ECO:0000256" key="9">
    <source>
        <dbReference type="SAM" id="Phobius"/>
    </source>
</evidence>
<evidence type="ECO:0000256" key="4">
    <source>
        <dbReference type="ARBA" id="ARBA00022475"/>
    </source>
</evidence>
<dbReference type="NCBIfam" id="TIGR00861">
    <property type="entry name" value="MIP"/>
    <property type="match status" value="1"/>
</dbReference>
<dbReference type="Proteomes" id="UP000183954">
    <property type="component" value="Unassembled WGS sequence"/>
</dbReference>
<sequence>MGSLTKKFFAELIGIWMLVIVGTGSAAVTLMLAEGEQKASAFNIGIGALGGLGDWLAIGMCFGIVIATAIYLFGPVSGCHINPSVTIALWITKRIPTKDAIVYIIAQFIGATLGSFTLLGMLGSKGATVGGLGAPGVFPGMSLGQVFLAELVGTFLLMLGIMAYAVDKRAPKGLAGLGIGLNIALIITAFGNISGQGINPARSFGPILVDSLAGGPNGWPTFWIFLVAPIIGAILAAFVYEVVVNEKEAETATGVASRDFGS</sequence>
<dbReference type="InterPro" id="IPR034294">
    <property type="entry name" value="Aquaporin_transptr"/>
</dbReference>
<gene>
    <name evidence="10" type="ORF">SAMN02746098_03857</name>
</gene>
<protein>
    <submittedName>
        <fullName evidence="10">Glycerol uptake facilitator protein</fullName>
    </submittedName>
</protein>
<keyword evidence="4" id="KW-1003">Cell membrane</keyword>
<reference evidence="11" key="1">
    <citation type="submission" date="2016-11" db="EMBL/GenBank/DDBJ databases">
        <authorList>
            <person name="Varghese N."/>
            <person name="Submissions S."/>
        </authorList>
    </citation>
    <scope>NUCLEOTIDE SEQUENCE [LARGE SCALE GENOMIC DNA]</scope>
    <source>
        <strain evidence="11">DSM 15449</strain>
    </source>
</reference>
<evidence type="ECO:0000256" key="6">
    <source>
        <dbReference type="ARBA" id="ARBA00022989"/>
    </source>
</evidence>
<dbReference type="AlphaFoldDB" id="A0A1M6A1F7"/>
<feature type="transmembrane region" description="Helical" evidence="9">
    <location>
        <begin position="222"/>
        <end position="243"/>
    </location>
</feature>
<keyword evidence="6 9" id="KW-1133">Transmembrane helix</keyword>
<accession>A0A1M6A1F7</accession>
<feature type="transmembrane region" description="Helical" evidence="9">
    <location>
        <begin position="52"/>
        <end position="73"/>
    </location>
</feature>
<dbReference type="SUPFAM" id="SSF81338">
    <property type="entry name" value="Aquaporin-like"/>
    <property type="match status" value="1"/>
</dbReference>
<dbReference type="PRINTS" id="PR00783">
    <property type="entry name" value="MINTRINSICP"/>
</dbReference>
<organism evidence="10 11">
    <name type="scientific">Desulfosporosinus lacus DSM 15449</name>
    <dbReference type="NCBI Taxonomy" id="1121420"/>
    <lineage>
        <taxon>Bacteria</taxon>
        <taxon>Bacillati</taxon>
        <taxon>Bacillota</taxon>
        <taxon>Clostridia</taxon>
        <taxon>Eubacteriales</taxon>
        <taxon>Desulfitobacteriaceae</taxon>
        <taxon>Desulfosporosinus</taxon>
    </lineage>
</organism>
<dbReference type="PANTHER" id="PTHR19139">
    <property type="entry name" value="AQUAPORIN TRANSPORTER"/>
    <property type="match status" value="1"/>
</dbReference>